<keyword evidence="4" id="KW-1185">Reference proteome</keyword>
<reference evidence="3 4" key="1">
    <citation type="submission" date="2019-11" db="EMBL/GenBank/DDBJ databases">
        <authorList>
            <person name="Zheng R.K."/>
            <person name="Sun C.M."/>
        </authorList>
    </citation>
    <scope>NUCLEOTIDE SEQUENCE [LARGE SCALE GENOMIC DNA]</scope>
    <source>
        <strain evidence="3 4">WC007</strain>
    </source>
</reference>
<dbReference type="PANTHER" id="PTHR31563:SF10">
    <property type="entry name" value="ION CHANNEL POLLUX-RELATED"/>
    <property type="match status" value="1"/>
</dbReference>
<dbReference type="PANTHER" id="PTHR31563">
    <property type="entry name" value="ION CHANNEL POLLUX-RELATED"/>
    <property type="match status" value="1"/>
</dbReference>
<feature type="domain" description="RCK N-terminal" evidence="2">
    <location>
        <begin position="133"/>
        <end position="241"/>
    </location>
</feature>
<feature type="transmembrane region" description="Helical" evidence="1">
    <location>
        <begin position="92"/>
        <end position="113"/>
    </location>
</feature>
<evidence type="ECO:0000256" key="1">
    <source>
        <dbReference type="SAM" id="Phobius"/>
    </source>
</evidence>
<sequence length="659" mass="76630">MKNPIRIFDRSFSGSIWKQLLWLLFFLLIAFLFWLGLSYLFLGSNVYIEASFDGGKKLVNSLNKEMNNRFWGIISHLFDPGNLHMADSRTRLFALLVAFSGSALLSGLLISTFSNSLERRIDKIKLGEVNYSFKNHYVIIGYNPMIPALLKQLYKKIQKHRNVDIVLLSSQSVPEVKSKLQSQLPKSIEKNLVLLHGGRDSEEELLRIHVQHAVEIFIVGESEEQSFDSMNVKCFKNIAKVINDKHKKSNHKTSKKIPCHVLFESQSTFTFFQTLFPIKEITDSLSLIPYNFYENWAQMVLANNLAQDFSNDIEQNTIRYKPLDFEQIECKSDKYVHFIVAGFTKMGYAFLTETIRLAHFANDKITKITVIDSDASTEKNYFKSRYPLYELIDDIHIEFINGSLELEEIRKNLSKWANEEKALNTIAICYDNPDKSLTAALNLPVDVYDTETQILVRQEISNSILTIFELKGNNKYRNLKPFGMLNYCFNIDGMRDIKAKAVNHFYNGSFNRKDDSREIDWDVDLDKEWQKLALTDQWSSRYNADSFLFKLRGIGLTPNEICNIEKSDLPMLSSENIEIMAKMEHARWNAERILAGFRPPTMNEIDKAKKLTDEEFETYRSELKKVRVHLCIIPYENLREKYKIIDRMLVKTIPLIFKL</sequence>
<dbReference type="InterPro" id="IPR003148">
    <property type="entry name" value="RCK_N"/>
</dbReference>
<proteinExistence type="predicted"/>
<protein>
    <recommendedName>
        <fullName evidence="2">RCK N-terminal domain-containing protein</fullName>
    </recommendedName>
</protein>
<evidence type="ECO:0000313" key="4">
    <source>
        <dbReference type="Proteomes" id="UP000428260"/>
    </source>
</evidence>
<dbReference type="Gene3D" id="6.20.350.10">
    <property type="match status" value="1"/>
</dbReference>
<name>A0A6I6JVY4_9BACT</name>
<keyword evidence="1" id="KW-0812">Transmembrane</keyword>
<feature type="transmembrane region" description="Helical" evidence="1">
    <location>
        <begin position="20"/>
        <end position="42"/>
    </location>
</feature>
<dbReference type="GO" id="GO:0006813">
    <property type="term" value="P:potassium ion transport"/>
    <property type="evidence" value="ECO:0007669"/>
    <property type="project" value="InterPro"/>
</dbReference>
<accession>A0A6I6JVY4</accession>
<dbReference type="AlphaFoldDB" id="A0A6I6JVY4"/>
<dbReference type="InterPro" id="IPR044849">
    <property type="entry name" value="CASTOR/POLLUX/SYM8-like"/>
</dbReference>
<gene>
    <name evidence="3" type="ORF">GM418_27560</name>
</gene>
<evidence type="ECO:0000259" key="2">
    <source>
        <dbReference type="Pfam" id="PF22614"/>
    </source>
</evidence>
<keyword evidence="1" id="KW-1133">Transmembrane helix</keyword>
<dbReference type="EMBL" id="CP046401">
    <property type="protein sequence ID" value="QGY47286.1"/>
    <property type="molecule type" value="Genomic_DNA"/>
</dbReference>
<evidence type="ECO:0000313" key="3">
    <source>
        <dbReference type="EMBL" id="QGY47286.1"/>
    </source>
</evidence>
<dbReference type="Gene3D" id="3.40.50.720">
    <property type="entry name" value="NAD(P)-binding Rossmann-like Domain"/>
    <property type="match status" value="1"/>
</dbReference>
<dbReference type="RefSeq" id="WP_158871007.1">
    <property type="nucleotide sequence ID" value="NZ_CP046401.1"/>
</dbReference>
<dbReference type="Proteomes" id="UP000428260">
    <property type="component" value="Chromosome"/>
</dbReference>
<keyword evidence="1" id="KW-0472">Membrane</keyword>
<dbReference type="KEGG" id="mcos:GM418_27560"/>
<dbReference type="Pfam" id="PF22614">
    <property type="entry name" value="Slo-like_RCK"/>
    <property type="match status" value="1"/>
</dbReference>
<organism evidence="3 4">
    <name type="scientific">Maribellus comscasis</name>
    <dbReference type="NCBI Taxonomy" id="2681766"/>
    <lineage>
        <taxon>Bacteria</taxon>
        <taxon>Pseudomonadati</taxon>
        <taxon>Bacteroidota</taxon>
        <taxon>Bacteroidia</taxon>
        <taxon>Marinilabiliales</taxon>
        <taxon>Prolixibacteraceae</taxon>
        <taxon>Maribellus</taxon>
    </lineage>
</organism>